<evidence type="ECO:0000256" key="12">
    <source>
        <dbReference type="ARBA" id="ARBA00023306"/>
    </source>
</evidence>
<dbReference type="GO" id="GO:0008955">
    <property type="term" value="F:peptidoglycan glycosyltransferase activity"/>
    <property type="evidence" value="ECO:0007669"/>
    <property type="project" value="UniProtKB-EC"/>
</dbReference>
<sequence length="407" mass="44646">MARKPKRDMTMEQQLAAGPVDLPFLMLTLMLVGIGLIMVFSASYATAYYDSSAIVQNNPLYYIKRQSVYAVIGLVAMYWMSKMNYQHWRLLTIPMLAVSIFLLVLVLTPLGVRSNGAQRWLHIFLLFGPTFQPSEIAKVAVIIFFSARLSKRTTEKKKKFSNRTFWGRLGNLGTRLGFMELVPYGAVLGVVVLLVVKEPHMSGTILIMVGAAAVLFAAGINIVWFIAGIGSVGALMTFIILNTTYMTARVQLWLDPWSDPRGKGFQTIQSLLAIGSGGLLGLGLGNSRQKLLYIPEPENDFVFSVVVEELGFVGAAIVLILFALLVLRGYWLALHARDKFGSLTIVGIITLMATQVFLNIGVVTNLIPNTGISLPFFSFGGTALVMNMAEMGIVLGISRQIPAPKND</sequence>
<dbReference type="GO" id="GO:0032153">
    <property type="term" value="C:cell division site"/>
    <property type="evidence" value="ECO:0007669"/>
    <property type="project" value="TreeGrafter"/>
</dbReference>
<evidence type="ECO:0000256" key="21">
    <source>
        <dbReference type="ARBA" id="ARBA00049966"/>
    </source>
</evidence>
<evidence type="ECO:0000256" key="9">
    <source>
        <dbReference type="ARBA" id="ARBA00022984"/>
    </source>
</evidence>
<feature type="transmembrane region" description="Helical" evidence="22">
    <location>
        <begin position="232"/>
        <end position="252"/>
    </location>
</feature>
<feature type="transmembrane region" description="Helical" evidence="22">
    <location>
        <begin position="62"/>
        <end position="79"/>
    </location>
</feature>
<comment type="caution">
    <text evidence="23">The sequence shown here is derived from an EMBL/GenBank/DDBJ whole genome shotgun (WGS) entry which is preliminary data.</text>
</comment>
<feature type="transmembrane region" description="Helical" evidence="22">
    <location>
        <begin position="310"/>
        <end position="331"/>
    </location>
</feature>
<reference evidence="23" key="1">
    <citation type="submission" date="2020-08" db="EMBL/GenBank/DDBJ databases">
        <title>Genome public.</title>
        <authorList>
            <person name="Liu C."/>
            <person name="Sun Q."/>
        </authorList>
    </citation>
    <scope>NUCLEOTIDE SEQUENCE</scope>
    <source>
        <strain evidence="23">BX5</strain>
    </source>
</reference>
<keyword evidence="6" id="KW-0808">Transferase</keyword>
<evidence type="ECO:0000256" key="2">
    <source>
        <dbReference type="ARBA" id="ARBA00004752"/>
    </source>
</evidence>
<feature type="transmembrane region" description="Helical" evidence="22">
    <location>
        <begin position="203"/>
        <end position="226"/>
    </location>
</feature>
<feature type="transmembrane region" description="Helical" evidence="22">
    <location>
        <begin position="176"/>
        <end position="196"/>
    </location>
</feature>
<gene>
    <name evidence="23" type="primary">ftsW</name>
    <name evidence="23" type="ORF">H8S55_02815</name>
</gene>
<evidence type="ECO:0000256" key="1">
    <source>
        <dbReference type="ARBA" id="ARBA00004651"/>
    </source>
</evidence>
<dbReference type="GO" id="GO:0015648">
    <property type="term" value="F:lipid-linked peptidoglycan transporter activity"/>
    <property type="evidence" value="ECO:0007669"/>
    <property type="project" value="TreeGrafter"/>
</dbReference>
<keyword evidence="12" id="KW-0131">Cell cycle</keyword>
<evidence type="ECO:0000256" key="5">
    <source>
        <dbReference type="ARBA" id="ARBA00022676"/>
    </source>
</evidence>
<evidence type="ECO:0000256" key="18">
    <source>
        <dbReference type="ARBA" id="ARBA00041418"/>
    </source>
</evidence>
<dbReference type="AlphaFoldDB" id="A0A8J6J3H2"/>
<evidence type="ECO:0000313" key="23">
    <source>
        <dbReference type="EMBL" id="MBC5716262.1"/>
    </source>
</evidence>
<accession>A0A8J6J3H2</accession>
<protein>
    <recommendedName>
        <fullName evidence="17">Probable peptidoglycan glycosyltransferase FtsW</fullName>
        <ecNumber evidence="19">2.4.99.28</ecNumber>
    </recommendedName>
    <alternativeName>
        <fullName evidence="18">Cell division protein FtsW</fullName>
    </alternativeName>
    <alternativeName>
        <fullName evidence="15">Cell wall polymerase</fullName>
    </alternativeName>
    <alternativeName>
        <fullName evidence="14">Peptidoglycan polymerase</fullName>
    </alternativeName>
</protein>
<keyword evidence="13" id="KW-0961">Cell wall biogenesis/degradation</keyword>
<evidence type="ECO:0000256" key="17">
    <source>
        <dbReference type="ARBA" id="ARBA00041185"/>
    </source>
</evidence>
<dbReference type="GO" id="GO:0009252">
    <property type="term" value="P:peptidoglycan biosynthetic process"/>
    <property type="evidence" value="ECO:0007669"/>
    <property type="project" value="UniProtKB-KW"/>
</dbReference>
<keyword evidence="24" id="KW-1185">Reference proteome</keyword>
<evidence type="ECO:0000256" key="19">
    <source>
        <dbReference type="ARBA" id="ARBA00044770"/>
    </source>
</evidence>
<comment type="catalytic activity">
    <reaction evidence="20">
        <text>[GlcNAc-(1-&gt;4)-Mur2Ac(oyl-L-Ala-gamma-D-Glu-L-Lys-D-Ala-D-Ala)](n)-di-trans,octa-cis-undecaprenyl diphosphate + beta-D-GlcNAc-(1-&gt;4)-Mur2Ac(oyl-L-Ala-gamma-D-Glu-L-Lys-D-Ala-D-Ala)-di-trans,octa-cis-undecaprenyl diphosphate = [GlcNAc-(1-&gt;4)-Mur2Ac(oyl-L-Ala-gamma-D-Glu-L-Lys-D-Ala-D-Ala)](n+1)-di-trans,octa-cis-undecaprenyl diphosphate + di-trans,octa-cis-undecaprenyl diphosphate + H(+)</text>
        <dbReference type="Rhea" id="RHEA:23708"/>
        <dbReference type="Rhea" id="RHEA-COMP:9602"/>
        <dbReference type="Rhea" id="RHEA-COMP:9603"/>
        <dbReference type="ChEBI" id="CHEBI:15378"/>
        <dbReference type="ChEBI" id="CHEBI:58405"/>
        <dbReference type="ChEBI" id="CHEBI:60033"/>
        <dbReference type="ChEBI" id="CHEBI:78435"/>
        <dbReference type="EC" id="2.4.99.28"/>
    </reaction>
</comment>
<evidence type="ECO:0000256" key="8">
    <source>
        <dbReference type="ARBA" id="ARBA00022960"/>
    </source>
</evidence>
<proteinExistence type="inferred from homology"/>
<dbReference type="GO" id="GO:0008360">
    <property type="term" value="P:regulation of cell shape"/>
    <property type="evidence" value="ECO:0007669"/>
    <property type="project" value="UniProtKB-KW"/>
</dbReference>
<evidence type="ECO:0000256" key="7">
    <source>
        <dbReference type="ARBA" id="ARBA00022692"/>
    </source>
</evidence>
<evidence type="ECO:0000256" key="16">
    <source>
        <dbReference type="ARBA" id="ARBA00038053"/>
    </source>
</evidence>
<keyword evidence="8" id="KW-0133">Cell shape</keyword>
<name>A0A8J6J3H2_9FIRM</name>
<feature type="transmembrane region" description="Helical" evidence="22">
    <location>
        <begin position="91"/>
        <end position="112"/>
    </location>
</feature>
<evidence type="ECO:0000256" key="6">
    <source>
        <dbReference type="ARBA" id="ARBA00022679"/>
    </source>
</evidence>
<keyword evidence="5" id="KW-0328">Glycosyltransferase</keyword>
<dbReference type="EMBL" id="JACOPN010000002">
    <property type="protein sequence ID" value="MBC5716262.1"/>
    <property type="molecule type" value="Genomic_DNA"/>
</dbReference>
<organism evidence="23 24">
    <name type="scientific">Flintibacter faecis</name>
    <dbReference type="NCBI Taxonomy" id="2763047"/>
    <lineage>
        <taxon>Bacteria</taxon>
        <taxon>Bacillati</taxon>
        <taxon>Bacillota</taxon>
        <taxon>Clostridia</taxon>
        <taxon>Eubacteriales</taxon>
        <taxon>Flintibacter</taxon>
    </lineage>
</organism>
<dbReference type="Proteomes" id="UP000602260">
    <property type="component" value="Unassembled WGS sequence"/>
</dbReference>
<comment type="subcellular location">
    <subcellularLocation>
        <location evidence="1">Cell membrane</location>
        <topology evidence="1">Multi-pass membrane protein</topology>
    </subcellularLocation>
</comment>
<dbReference type="EC" id="2.4.99.28" evidence="19"/>
<comment type="function">
    <text evidence="21">Peptidoglycan polymerase that is essential for cell division.</text>
</comment>
<evidence type="ECO:0000256" key="10">
    <source>
        <dbReference type="ARBA" id="ARBA00022989"/>
    </source>
</evidence>
<evidence type="ECO:0000256" key="13">
    <source>
        <dbReference type="ARBA" id="ARBA00023316"/>
    </source>
</evidence>
<evidence type="ECO:0000256" key="3">
    <source>
        <dbReference type="ARBA" id="ARBA00022475"/>
    </source>
</evidence>
<keyword evidence="3" id="KW-1003">Cell membrane</keyword>
<evidence type="ECO:0000256" key="22">
    <source>
        <dbReference type="SAM" id="Phobius"/>
    </source>
</evidence>
<evidence type="ECO:0000313" key="24">
    <source>
        <dbReference type="Proteomes" id="UP000602260"/>
    </source>
</evidence>
<keyword evidence="10 22" id="KW-1133">Transmembrane helix</keyword>
<evidence type="ECO:0000256" key="11">
    <source>
        <dbReference type="ARBA" id="ARBA00023136"/>
    </source>
</evidence>
<comment type="pathway">
    <text evidence="2">Cell wall biogenesis; peptidoglycan biosynthesis.</text>
</comment>
<dbReference type="Pfam" id="PF01098">
    <property type="entry name" value="FTSW_RODA_SPOVE"/>
    <property type="match status" value="1"/>
</dbReference>
<dbReference type="NCBIfam" id="TIGR02614">
    <property type="entry name" value="ftsW"/>
    <property type="match status" value="1"/>
</dbReference>
<keyword evidence="7 22" id="KW-0812">Transmembrane</keyword>
<keyword evidence="4" id="KW-0132">Cell division</keyword>
<dbReference type="PANTHER" id="PTHR30474:SF2">
    <property type="entry name" value="PEPTIDOGLYCAN GLYCOSYLTRANSFERASE FTSW-RELATED"/>
    <property type="match status" value="1"/>
</dbReference>
<dbReference type="PANTHER" id="PTHR30474">
    <property type="entry name" value="CELL CYCLE PROTEIN"/>
    <property type="match status" value="1"/>
</dbReference>
<evidence type="ECO:0000256" key="20">
    <source>
        <dbReference type="ARBA" id="ARBA00049902"/>
    </source>
</evidence>
<comment type="similarity">
    <text evidence="16">Belongs to the SEDS family. FtsW subfamily.</text>
</comment>
<dbReference type="RefSeq" id="WP_186877749.1">
    <property type="nucleotide sequence ID" value="NZ_JACOPN010000002.1"/>
</dbReference>
<keyword evidence="11 22" id="KW-0472">Membrane</keyword>
<evidence type="ECO:0000256" key="4">
    <source>
        <dbReference type="ARBA" id="ARBA00022618"/>
    </source>
</evidence>
<dbReference type="GO" id="GO:0005886">
    <property type="term" value="C:plasma membrane"/>
    <property type="evidence" value="ECO:0007669"/>
    <property type="project" value="UniProtKB-SubCell"/>
</dbReference>
<dbReference type="InterPro" id="IPR013437">
    <property type="entry name" value="FtsW"/>
</dbReference>
<feature type="transmembrane region" description="Helical" evidence="22">
    <location>
        <begin position="376"/>
        <end position="397"/>
    </location>
</feature>
<evidence type="ECO:0000256" key="14">
    <source>
        <dbReference type="ARBA" id="ARBA00032370"/>
    </source>
</evidence>
<feature type="transmembrane region" description="Helical" evidence="22">
    <location>
        <begin position="343"/>
        <end position="364"/>
    </location>
</feature>
<keyword evidence="9" id="KW-0573">Peptidoglycan synthesis</keyword>
<dbReference type="GO" id="GO:0071555">
    <property type="term" value="P:cell wall organization"/>
    <property type="evidence" value="ECO:0007669"/>
    <property type="project" value="UniProtKB-KW"/>
</dbReference>
<dbReference type="GO" id="GO:0051301">
    <property type="term" value="P:cell division"/>
    <property type="evidence" value="ECO:0007669"/>
    <property type="project" value="UniProtKB-KW"/>
</dbReference>
<evidence type="ECO:0000256" key="15">
    <source>
        <dbReference type="ARBA" id="ARBA00033270"/>
    </source>
</evidence>
<feature type="transmembrane region" description="Helical" evidence="22">
    <location>
        <begin position="20"/>
        <end position="42"/>
    </location>
</feature>
<dbReference type="InterPro" id="IPR001182">
    <property type="entry name" value="FtsW/RodA"/>
</dbReference>